<evidence type="ECO:0000256" key="2">
    <source>
        <dbReference type="ARBA" id="ARBA00023136"/>
    </source>
</evidence>
<evidence type="ECO:0000259" key="6">
    <source>
        <dbReference type="Pfam" id="PF07715"/>
    </source>
</evidence>
<evidence type="ECO:0000313" key="8">
    <source>
        <dbReference type="Proteomes" id="UP001162741"/>
    </source>
</evidence>
<sequence>MQKSTYRFLFLFCFIIVELQGALAAQSYKKLEDKVNVRFERTNAAAVIKSLQSQTRYTFIYDPEYLAQCAVRDIKFNNGKLADVLAYLDQHAPVDIAYAADIISIRKGKAANVEQGRVAGRIVDNRNEALPGVTIQVNGAQGVLSNMDGTYELKLEPGTYTITFSYVSFESKKVTEVIVKEGQVTPLDIVLKTSASSLKGVTVTASYKRASVEGLYAIQKNSASLTDGISAEQIARTPDKNIGEVLKRVSGVATVDNKYVVVRGLSERYNQAMLNGQVMPSTELNRKTFSFDIIPSNMVENITVVKTLTPDRSAEFGGGLIEVNTLDIPTEDFLNISAGGSANSLTTNKTFKSLKLDGSEYWGRVAPHRKLLGSLDWKNTADVVAKYDAGGKNPSQFSNNWGIYERNGHPSQNYQLAGGKSFLKRENSQWGAVFSLSYRNTMQTQDVAMSRDGFTGGGFYDGPDTIGYVGQRYGLTTNLGGLAAIGYKSKSHRISFNTIYLRTLDQQLLLGTGNHEFLGGGMSLGYYDITQQTDMWQYQLKGEHALGDKGIKLRWMGSYNKLDRQKPDNHQLVGQVLQSGHLESNEYNISNPVSMLNAGALRWWSRALESSVNWDAGLSMPFNVGKFSNSAKVGYAGWYKDRLFYVMNTGSAGYNTSDYPPLSQLFVPERGGNIYLSRFVDDFHRTAVLHAPYAMLDNKLNDKWRLVWGVRAEYYDLNKVNAVLDSLFRQINGSRGGSNDFDYSALLNREKSLNWFPSANLTYSLTSRMNLRLAYSKSIVRPDLRELSFFREYDYELGGAYESDLVKSSIIHHYDFRYEWYPGPGEILSFSLFYKDLKDPMEIYKHQSATYFLLKNNKAAKNYGIELEARKSLGFTNVPVVRNLTLYGNFTYLKSKVTPVKLTFDVDPADDKTVVIKEEVLPEEDRPQAGASNYVVNGGIYYDTKPLSASLVYNYVSNRMLRPSEIYFQSLFERPLEALDAQIAIRPLKQLELRLNVSNLLNSYTLLFENYSNDLDLVTGAKVPSSTKELLYKRGTDRVIYKSRPGRTFSATLTYRF</sequence>
<evidence type="ECO:0000256" key="3">
    <source>
        <dbReference type="ARBA" id="ARBA00023237"/>
    </source>
</evidence>
<dbReference type="InterPro" id="IPR036942">
    <property type="entry name" value="Beta-barrel_TonB_sf"/>
</dbReference>
<proteinExistence type="inferred from homology"/>
<dbReference type="EMBL" id="CP107006">
    <property type="protein sequence ID" value="UYQ93772.1"/>
    <property type="molecule type" value="Genomic_DNA"/>
</dbReference>
<dbReference type="Proteomes" id="UP001162741">
    <property type="component" value="Chromosome"/>
</dbReference>
<protein>
    <submittedName>
        <fullName evidence="7">TonB-dependent receptor</fullName>
    </submittedName>
</protein>
<dbReference type="Gene3D" id="2.40.170.20">
    <property type="entry name" value="TonB-dependent receptor, beta-barrel domain"/>
    <property type="match status" value="1"/>
</dbReference>
<feature type="domain" description="TonB-dependent receptor plug" evidence="6">
    <location>
        <begin position="222"/>
        <end position="306"/>
    </location>
</feature>
<name>A0ABY6J5B1_9BACT</name>
<reference evidence="7" key="1">
    <citation type="submission" date="2022-10" db="EMBL/GenBank/DDBJ databases">
        <title>Chitinophaga sp. nov., isolated from soil.</title>
        <authorList>
            <person name="Jeon C.O."/>
        </authorList>
    </citation>
    <scope>NUCLEOTIDE SEQUENCE</scope>
    <source>
        <strain evidence="7">R8</strain>
    </source>
</reference>
<evidence type="ECO:0000313" key="7">
    <source>
        <dbReference type="EMBL" id="UYQ93772.1"/>
    </source>
</evidence>
<dbReference type="Pfam" id="PF07715">
    <property type="entry name" value="Plug"/>
    <property type="match status" value="1"/>
</dbReference>
<dbReference type="InterPro" id="IPR008969">
    <property type="entry name" value="CarboxyPept-like_regulatory"/>
</dbReference>
<dbReference type="SUPFAM" id="SSF49464">
    <property type="entry name" value="Carboxypeptidase regulatory domain-like"/>
    <property type="match status" value="1"/>
</dbReference>
<evidence type="ECO:0000259" key="5">
    <source>
        <dbReference type="Pfam" id="PF00593"/>
    </source>
</evidence>
<keyword evidence="2 4" id="KW-0472">Membrane</keyword>
<dbReference type="Gene3D" id="2.60.40.1120">
    <property type="entry name" value="Carboxypeptidase-like, regulatory domain"/>
    <property type="match status" value="1"/>
</dbReference>
<comment type="subcellular location">
    <subcellularLocation>
        <location evidence="1 4">Cell outer membrane</location>
    </subcellularLocation>
</comment>
<keyword evidence="7" id="KW-0675">Receptor</keyword>
<feature type="domain" description="TonB-dependent receptor-like beta-barrel" evidence="5">
    <location>
        <begin position="523"/>
        <end position="1000"/>
    </location>
</feature>
<dbReference type="InterPro" id="IPR037066">
    <property type="entry name" value="Plug_dom_sf"/>
</dbReference>
<dbReference type="SUPFAM" id="SSF56935">
    <property type="entry name" value="Porins"/>
    <property type="match status" value="1"/>
</dbReference>
<comment type="similarity">
    <text evidence="4">Belongs to the TonB-dependent receptor family.</text>
</comment>
<dbReference type="PANTHER" id="PTHR40980:SF4">
    <property type="entry name" value="TONB-DEPENDENT RECEPTOR-LIKE BETA-BARREL DOMAIN-CONTAINING PROTEIN"/>
    <property type="match status" value="1"/>
</dbReference>
<dbReference type="RefSeq" id="WP_264281780.1">
    <property type="nucleotide sequence ID" value="NZ_CP107006.1"/>
</dbReference>
<evidence type="ECO:0000256" key="4">
    <source>
        <dbReference type="RuleBase" id="RU003357"/>
    </source>
</evidence>
<dbReference type="InterPro" id="IPR012910">
    <property type="entry name" value="Plug_dom"/>
</dbReference>
<keyword evidence="4" id="KW-0798">TonB box</keyword>
<dbReference type="Pfam" id="PF13715">
    <property type="entry name" value="CarbopepD_reg_2"/>
    <property type="match status" value="1"/>
</dbReference>
<evidence type="ECO:0000256" key="1">
    <source>
        <dbReference type="ARBA" id="ARBA00004442"/>
    </source>
</evidence>
<gene>
    <name evidence="7" type="ORF">MKQ68_01510</name>
</gene>
<dbReference type="Pfam" id="PF00593">
    <property type="entry name" value="TonB_dep_Rec_b-barrel"/>
    <property type="match status" value="1"/>
</dbReference>
<dbReference type="Gene3D" id="2.170.130.10">
    <property type="entry name" value="TonB-dependent receptor, plug domain"/>
    <property type="match status" value="1"/>
</dbReference>
<keyword evidence="3" id="KW-0998">Cell outer membrane</keyword>
<organism evidence="7 8">
    <name type="scientific">Chitinophaga horti</name>
    <dbReference type="NCBI Taxonomy" id="2920382"/>
    <lineage>
        <taxon>Bacteria</taxon>
        <taxon>Pseudomonadati</taxon>
        <taxon>Bacteroidota</taxon>
        <taxon>Chitinophagia</taxon>
        <taxon>Chitinophagales</taxon>
        <taxon>Chitinophagaceae</taxon>
        <taxon>Chitinophaga</taxon>
    </lineage>
</organism>
<dbReference type="PANTHER" id="PTHR40980">
    <property type="entry name" value="PLUG DOMAIN-CONTAINING PROTEIN"/>
    <property type="match status" value="1"/>
</dbReference>
<keyword evidence="8" id="KW-1185">Reference proteome</keyword>
<accession>A0ABY6J5B1</accession>
<dbReference type="InterPro" id="IPR000531">
    <property type="entry name" value="Beta-barrel_TonB"/>
</dbReference>